<feature type="region of interest" description="Disordered" evidence="1">
    <location>
        <begin position="280"/>
        <end position="329"/>
    </location>
</feature>
<feature type="compositionally biased region" description="Acidic residues" evidence="1">
    <location>
        <begin position="186"/>
        <end position="196"/>
    </location>
</feature>
<gene>
    <name evidence="2" type="ORF">EC973_008497</name>
</gene>
<dbReference type="Proteomes" id="UP000605846">
    <property type="component" value="Unassembled WGS sequence"/>
</dbReference>
<proteinExistence type="predicted"/>
<accession>A0A8H7ETN3</accession>
<evidence type="ECO:0000313" key="3">
    <source>
        <dbReference type="Proteomes" id="UP000605846"/>
    </source>
</evidence>
<feature type="compositionally biased region" description="Basic and acidic residues" evidence="1">
    <location>
        <begin position="309"/>
        <end position="325"/>
    </location>
</feature>
<keyword evidence="3" id="KW-1185">Reference proteome</keyword>
<reference evidence="2" key="1">
    <citation type="submission" date="2020-01" db="EMBL/GenBank/DDBJ databases">
        <title>Genome Sequencing of Three Apophysomyces-Like Fungal Strains Confirms a Novel Fungal Genus in the Mucoromycota with divergent Burkholderia-like Endosymbiotic Bacteria.</title>
        <authorList>
            <person name="Stajich J.E."/>
            <person name="Macias A.M."/>
            <person name="Carter-House D."/>
            <person name="Lovett B."/>
            <person name="Kasson L.R."/>
            <person name="Berry K."/>
            <person name="Grigoriev I."/>
            <person name="Chang Y."/>
            <person name="Spatafora J."/>
            <person name="Kasson M.T."/>
        </authorList>
    </citation>
    <scope>NUCLEOTIDE SEQUENCE</scope>
    <source>
        <strain evidence="2">NRRL A-21654</strain>
    </source>
</reference>
<name>A0A8H7ETN3_9FUNG</name>
<evidence type="ECO:0000256" key="1">
    <source>
        <dbReference type="SAM" id="MobiDB-lite"/>
    </source>
</evidence>
<feature type="compositionally biased region" description="Low complexity" evidence="1">
    <location>
        <begin position="289"/>
        <end position="299"/>
    </location>
</feature>
<protein>
    <submittedName>
        <fullName evidence="2">Uncharacterized protein</fullName>
    </submittedName>
</protein>
<comment type="caution">
    <text evidence="2">The sequence shown here is derived from an EMBL/GenBank/DDBJ whole genome shotgun (WGS) entry which is preliminary data.</text>
</comment>
<organism evidence="2 3">
    <name type="scientific">Apophysomyces ossiformis</name>
    <dbReference type="NCBI Taxonomy" id="679940"/>
    <lineage>
        <taxon>Eukaryota</taxon>
        <taxon>Fungi</taxon>
        <taxon>Fungi incertae sedis</taxon>
        <taxon>Mucoromycota</taxon>
        <taxon>Mucoromycotina</taxon>
        <taxon>Mucoromycetes</taxon>
        <taxon>Mucorales</taxon>
        <taxon>Mucorineae</taxon>
        <taxon>Mucoraceae</taxon>
        <taxon>Apophysomyces</taxon>
    </lineage>
</organism>
<feature type="compositionally biased region" description="Acidic residues" evidence="1">
    <location>
        <begin position="157"/>
        <end position="178"/>
    </location>
</feature>
<dbReference type="OrthoDB" id="10590610at2759"/>
<feature type="compositionally biased region" description="Basic and acidic residues" evidence="1">
    <location>
        <begin position="197"/>
        <end position="211"/>
    </location>
</feature>
<dbReference type="EMBL" id="JABAYA010000073">
    <property type="protein sequence ID" value="KAF7726723.1"/>
    <property type="molecule type" value="Genomic_DNA"/>
</dbReference>
<sequence length="348" mass="40143">MLRVYSILYLQQLWTVRSDPFETIAREIFVPEHEQIGQVLPVTEPSLHENEPLTHCLSDQESLPPQERVEVLVDVGEPTEEVSVQEPQTEVQVQVQVQEEEEEEAVVQEQVIVIEQQQQQEQEEEKVQKQEQQEESVSVGEIQLVQQDEQDEKDKSEAEEEIQDQEQEEISTEEDEPSSAEPSITTEEEEEEEEEQHDEKQELKQEHKQTEQDQIVVEQLKEEEVLEAAEQENRRDSKLLFKDEDGPFSLSTIAEEGYTPPKSASLDLHRTSQYSDKVPHRHSMFVDPSGSFVSSSGSLPPTPTSVHTDSLKTEIHPAVRRESLKERRKSLTTKVKRVFSVNRRKSSV</sequence>
<feature type="region of interest" description="Disordered" evidence="1">
    <location>
        <begin position="227"/>
        <end position="246"/>
    </location>
</feature>
<evidence type="ECO:0000313" key="2">
    <source>
        <dbReference type="EMBL" id="KAF7726723.1"/>
    </source>
</evidence>
<dbReference type="AlphaFoldDB" id="A0A8H7ETN3"/>
<feature type="region of interest" description="Disordered" evidence="1">
    <location>
        <begin position="125"/>
        <end position="216"/>
    </location>
</feature>
<feature type="compositionally biased region" description="Basic and acidic residues" evidence="1">
    <location>
        <begin position="231"/>
        <end position="245"/>
    </location>
</feature>